<evidence type="ECO:0000256" key="2">
    <source>
        <dbReference type="PIRSR" id="PIRSR017388-1"/>
    </source>
</evidence>
<evidence type="ECO:0000259" key="4">
    <source>
        <dbReference type="Pfam" id="PF12146"/>
    </source>
</evidence>
<feature type="binding site" evidence="3">
    <location>
        <position position="10"/>
    </location>
    <ligand>
        <name>substrate</name>
    </ligand>
</feature>
<dbReference type="PANTHER" id="PTHR43798">
    <property type="entry name" value="MONOACYLGLYCEROL LIPASE"/>
    <property type="match status" value="1"/>
</dbReference>
<dbReference type="PANTHER" id="PTHR43798:SF31">
    <property type="entry name" value="AB HYDROLASE SUPERFAMILY PROTEIN YCLE"/>
    <property type="match status" value="1"/>
</dbReference>
<gene>
    <name evidence="5" type="ORF">FCL54_23235</name>
</gene>
<protein>
    <submittedName>
        <fullName evidence="5">Alpha/beta fold hydrolase</fullName>
    </submittedName>
</protein>
<feature type="domain" description="Serine aminopeptidase S33" evidence="4">
    <location>
        <begin position="4"/>
        <end position="208"/>
    </location>
</feature>
<feature type="active site" description="Charge relay system" evidence="2">
    <location>
        <position position="205"/>
    </location>
</feature>
<feature type="active site" description="Charge relay system" evidence="2">
    <location>
        <position position="175"/>
    </location>
</feature>
<keyword evidence="6" id="KW-1185">Reference proteome</keyword>
<name>A0A5R9EUR0_9BACL</name>
<feature type="binding site" evidence="3">
    <location>
        <position position="79"/>
    </location>
    <ligand>
        <name>substrate</name>
    </ligand>
</feature>
<evidence type="ECO:0000256" key="3">
    <source>
        <dbReference type="PIRSR" id="PIRSR017388-2"/>
    </source>
</evidence>
<organism evidence="5 6">
    <name type="scientific">Exobacillus caeni</name>
    <dbReference type="NCBI Taxonomy" id="2574798"/>
    <lineage>
        <taxon>Bacteria</taxon>
        <taxon>Bacillati</taxon>
        <taxon>Bacillota</taxon>
        <taxon>Bacilli</taxon>
        <taxon>Bacillales</taxon>
        <taxon>Guptibacillaceae</taxon>
        <taxon>Exobacillus</taxon>
    </lineage>
</organism>
<evidence type="ECO:0000256" key="1">
    <source>
        <dbReference type="ARBA" id="ARBA00022801"/>
    </source>
</evidence>
<dbReference type="InterPro" id="IPR029058">
    <property type="entry name" value="AB_hydrolase_fold"/>
</dbReference>
<dbReference type="Gene3D" id="3.40.50.1820">
    <property type="entry name" value="alpha/beta hydrolase"/>
    <property type="match status" value="1"/>
</dbReference>
<dbReference type="InterPro" id="IPR012354">
    <property type="entry name" value="Esterase_lipase"/>
</dbReference>
<dbReference type="EMBL" id="SWLG01000036">
    <property type="protein sequence ID" value="TLS34932.1"/>
    <property type="molecule type" value="Genomic_DNA"/>
</dbReference>
<dbReference type="GO" id="GO:0052689">
    <property type="term" value="F:carboxylic ester hydrolase activity"/>
    <property type="evidence" value="ECO:0007669"/>
    <property type="project" value="InterPro"/>
</dbReference>
<proteinExistence type="predicted"/>
<dbReference type="AlphaFoldDB" id="A0A5R9EUR0"/>
<keyword evidence="1 5" id="KW-0378">Hydrolase</keyword>
<dbReference type="SUPFAM" id="SSF53474">
    <property type="entry name" value="alpha/beta-Hydrolases"/>
    <property type="match status" value="1"/>
</dbReference>
<dbReference type="OrthoDB" id="9786110at2"/>
<dbReference type="RefSeq" id="WP_138129675.1">
    <property type="nucleotide sequence ID" value="NZ_SWLG01000036.1"/>
</dbReference>
<dbReference type="GO" id="GO:0016020">
    <property type="term" value="C:membrane"/>
    <property type="evidence" value="ECO:0007669"/>
    <property type="project" value="TreeGrafter"/>
</dbReference>
<dbReference type="Pfam" id="PF12146">
    <property type="entry name" value="Hydrolase_4"/>
    <property type="match status" value="1"/>
</dbReference>
<dbReference type="Proteomes" id="UP000308230">
    <property type="component" value="Unassembled WGS sequence"/>
</dbReference>
<dbReference type="PIRSF" id="PIRSF017388">
    <property type="entry name" value="Esterase_lipase"/>
    <property type="match status" value="1"/>
</dbReference>
<accession>A0A5R9EUR0</accession>
<reference evidence="5 6" key="1">
    <citation type="submission" date="2019-04" db="EMBL/GenBank/DDBJ databases">
        <title>Bacillus caeni sp. nov., a bacterium isolated from mangrove sediment.</title>
        <authorList>
            <person name="Huang H."/>
            <person name="Mo K."/>
            <person name="Hu Y."/>
        </authorList>
    </citation>
    <scope>NUCLEOTIDE SEQUENCE [LARGE SCALE GENOMIC DNA]</scope>
    <source>
        <strain evidence="5 6">HB172195</strain>
    </source>
</reference>
<evidence type="ECO:0000313" key="6">
    <source>
        <dbReference type="Proteomes" id="UP000308230"/>
    </source>
</evidence>
<feature type="active site" description="Nucleophile" evidence="2">
    <location>
        <position position="78"/>
    </location>
</feature>
<dbReference type="InterPro" id="IPR022742">
    <property type="entry name" value="Hydrolase_4"/>
</dbReference>
<comment type="caution">
    <text evidence="5">The sequence shown here is derived from an EMBL/GenBank/DDBJ whole genome shotgun (WGS) entry which is preliminary data.</text>
</comment>
<sequence>MDGCLIIHGFTGSPYEIEPLANHLRASTDWKVETPTLPGHGKEDTLHRVTYGEWIKASEEALRTLKEQCDSVYLIGFSMGGVISGYLAQKYEVKRLVLLSAAAYYISPKQTMKDSLEMMRDFFRGRIRENEMFKRRKPVRTPLSASWQFTRLVKELRPLFANITVPTLIIQGKIDRVVPFRSAEFIYRTIASEEKYLHYLERSRHILCRGEEAIDVVQLVSNFLGVRV</sequence>
<dbReference type="InterPro" id="IPR050266">
    <property type="entry name" value="AB_hydrolase_sf"/>
</dbReference>
<evidence type="ECO:0000313" key="5">
    <source>
        <dbReference type="EMBL" id="TLS34932.1"/>
    </source>
</evidence>